<evidence type="ECO:0000259" key="7">
    <source>
        <dbReference type="Pfam" id="PF01850"/>
    </source>
</evidence>
<feature type="domain" description="PIN" evidence="7">
    <location>
        <begin position="5"/>
        <end position="125"/>
    </location>
</feature>
<feature type="binding site" evidence="6">
    <location>
        <position position="8"/>
    </location>
    <ligand>
        <name>Mg(2+)</name>
        <dbReference type="ChEBI" id="CHEBI:18420"/>
    </ligand>
</feature>
<evidence type="ECO:0000256" key="5">
    <source>
        <dbReference type="ARBA" id="ARBA00022842"/>
    </source>
</evidence>
<dbReference type="HOGENOM" id="CLU_118482_1_1_12"/>
<dbReference type="SUPFAM" id="SSF88723">
    <property type="entry name" value="PIN domain-like"/>
    <property type="match status" value="1"/>
</dbReference>
<dbReference type="GO" id="GO:0004540">
    <property type="term" value="F:RNA nuclease activity"/>
    <property type="evidence" value="ECO:0007669"/>
    <property type="project" value="InterPro"/>
</dbReference>
<evidence type="ECO:0000313" key="9">
    <source>
        <dbReference type="Proteomes" id="UP000006048"/>
    </source>
</evidence>
<comment type="cofactor">
    <cofactor evidence="6">
        <name>Mg(2+)</name>
        <dbReference type="ChEBI" id="CHEBI:18420"/>
    </cofactor>
</comment>
<comment type="similarity">
    <text evidence="6">Belongs to the PINc/VapC protein family.</text>
</comment>
<keyword evidence="5 6" id="KW-0460">Magnesium</keyword>
<accession>I4B1N7</accession>
<keyword evidence="9" id="KW-1185">Reference proteome</keyword>
<dbReference type="InterPro" id="IPR002716">
    <property type="entry name" value="PIN_dom"/>
</dbReference>
<feature type="binding site" evidence="6">
    <location>
        <position position="99"/>
    </location>
    <ligand>
        <name>Mg(2+)</name>
        <dbReference type="ChEBI" id="CHEBI:18420"/>
    </ligand>
</feature>
<dbReference type="EC" id="3.1.-.-" evidence="6"/>
<evidence type="ECO:0000256" key="2">
    <source>
        <dbReference type="ARBA" id="ARBA00022722"/>
    </source>
</evidence>
<organism evidence="8 9">
    <name type="scientific">Turneriella parva (strain ATCC BAA-1111 / DSM 21527 / NCTC 11395 / H)</name>
    <name type="common">Leptospira parva</name>
    <dbReference type="NCBI Taxonomy" id="869212"/>
    <lineage>
        <taxon>Bacteria</taxon>
        <taxon>Pseudomonadati</taxon>
        <taxon>Spirochaetota</taxon>
        <taxon>Spirochaetia</taxon>
        <taxon>Leptospirales</taxon>
        <taxon>Leptospiraceae</taxon>
        <taxon>Turneriella</taxon>
    </lineage>
</organism>
<dbReference type="Proteomes" id="UP000006048">
    <property type="component" value="Chromosome"/>
</dbReference>
<dbReference type="Gene3D" id="3.40.50.1010">
    <property type="entry name" value="5'-nuclease"/>
    <property type="match status" value="1"/>
</dbReference>
<keyword evidence="4 6" id="KW-0378">Hydrolase</keyword>
<reference evidence="8 9" key="1">
    <citation type="submission" date="2012-06" db="EMBL/GenBank/DDBJ databases">
        <title>The complete chromosome of genome of Turneriella parva DSM 21527.</title>
        <authorList>
            <consortium name="US DOE Joint Genome Institute (JGI-PGF)"/>
            <person name="Lucas S."/>
            <person name="Han J."/>
            <person name="Lapidus A."/>
            <person name="Bruce D."/>
            <person name="Goodwin L."/>
            <person name="Pitluck S."/>
            <person name="Peters L."/>
            <person name="Kyrpides N."/>
            <person name="Mavromatis K."/>
            <person name="Ivanova N."/>
            <person name="Mikhailova N."/>
            <person name="Chertkov O."/>
            <person name="Detter J.C."/>
            <person name="Tapia R."/>
            <person name="Han C."/>
            <person name="Land M."/>
            <person name="Hauser L."/>
            <person name="Markowitz V."/>
            <person name="Cheng J.-F."/>
            <person name="Hugenholtz P."/>
            <person name="Woyke T."/>
            <person name="Wu D."/>
            <person name="Gronow S."/>
            <person name="Wellnitz S."/>
            <person name="Brambilla E."/>
            <person name="Klenk H.-P."/>
            <person name="Eisen J.A."/>
        </authorList>
    </citation>
    <scope>NUCLEOTIDE SEQUENCE [LARGE SCALE GENOMIC DNA]</scope>
    <source>
        <strain evidence="9">ATCC BAA-1111 / DSM 21527 / NCTC 11395 / H</strain>
    </source>
</reference>
<dbReference type="RefSeq" id="WP_014801714.1">
    <property type="nucleotide sequence ID" value="NC_018020.1"/>
</dbReference>
<dbReference type="GO" id="GO:0090729">
    <property type="term" value="F:toxin activity"/>
    <property type="evidence" value="ECO:0007669"/>
    <property type="project" value="UniProtKB-KW"/>
</dbReference>
<dbReference type="Pfam" id="PF01850">
    <property type="entry name" value="PIN"/>
    <property type="match status" value="1"/>
</dbReference>
<evidence type="ECO:0000313" key="8">
    <source>
        <dbReference type="EMBL" id="AFM11194.1"/>
    </source>
</evidence>
<evidence type="ECO:0000256" key="4">
    <source>
        <dbReference type="ARBA" id="ARBA00022801"/>
    </source>
</evidence>
<dbReference type="PANTHER" id="PTHR42740:SF1">
    <property type="entry name" value="RIBONUCLEASE VAPC3"/>
    <property type="match status" value="1"/>
</dbReference>
<dbReference type="InterPro" id="IPR029060">
    <property type="entry name" value="PIN-like_dom_sf"/>
</dbReference>
<evidence type="ECO:0000256" key="6">
    <source>
        <dbReference type="HAMAP-Rule" id="MF_00265"/>
    </source>
</evidence>
<name>I4B1N7_TURPD</name>
<dbReference type="HAMAP" id="MF_00265">
    <property type="entry name" value="VapC_Nob1"/>
    <property type="match status" value="1"/>
</dbReference>
<proteinExistence type="inferred from homology"/>
<protein>
    <recommendedName>
        <fullName evidence="6">Ribonuclease VapC</fullName>
        <shortName evidence="6">RNase VapC</shortName>
        <ecNumber evidence="6">3.1.-.-</ecNumber>
    </recommendedName>
    <alternativeName>
        <fullName evidence="6">Toxin VapC</fullName>
    </alternativeName>
</protein>
<dbReference type="AlphaFoldDB" id="I4B1N7"/>
<dbReference type="PANTHER" id="PTHR42740">
    <property type="entry name" value="RIBONUCLEASE VAPC3"/>
    <property type="match status" value="1"/>
</dbReference>
<dbReference type="STRING" id="869212.Turpa_0540"/>
<dbReference type="KEGG" id="tpx:Turpa_0540"/>
<dbReference type="GO" id="GO:0016787">
    <property type="term" value="F:hydrolase activity"/>
    <property type="evidence" value="ECO:0007669"/>
    <property type="project" value="UniProtKB-KW"/>
</dbReference>
<comment type="function">
    <text evidence="6">Toxic component of a toxin-antitoxin (TA) system. An RNase.</text>
</comment>
<dbReference type="InterPro" id="IPR051749">
    <property type="entry name" value="PINc/VapC_TA_RNase"/>
</dbReference>
<gene>
    <name evidence="6" type="primary">vapC</name>
    <name evidence="8" type="ordered locus">Turpa_0540</name>
</gene>
<dbReference type="EMBL" id="CP002959">
    <property type="protein sequence ID" value="AFM11194.1"/>
    <property type="molecule type" value="Genomic_DNA"/>
</dbReference>
<keyword evidence="3 6" id="KW-0479">Metal-binding</keyword>
<evidence type="ECO:0000256" key="3">
    <source>
        <dbReference type="ARBA" id="ARBA00022723"/>
    </source>
</evidence>
<dbReference type="InterPro" id="IPR022907">
    <property type="entry name" value="VapC_family"/>
</dbReference>
<keyword evidence="1 6" id="KW-1277">Toxin-antitoxin system</keyword>
<keyword evidence="2 6" id="KW-0540">Nuclease</keyword>
<dbReference type="OrthoDB" id="9811788at2"/>
<evidence type="ECO:0000256" key="1">
    <source>
        <dbReference type="ARBA" id="ARBA00022649"/>
    </source>
</evidence>
<dbReference type="GO" id="GO:0000287">
    <property type="term" value="F:magnesium ion binding"/>
    <property type="evidence" value="ECO:0007669"/>
    <property type="project" value="UniProtKB-UniRule"/>
</dbReference>
<sequence length="134" mass="15171">MSAPVLVDTSAWIDYLLGRESETAGKMNELLSNDQVVICPLIVQEILQGLKSQQEFDHTKLLLSSMPRLHFNPYDAAEGAANLYRTLRRQGITIRKTNDCLIAWYALQAGCAVLHRDRDFDLMAKPLKLKVLKK</sequence>
<dbReference type="CDD" id="cd18764">
    <property type="entry name" value="PIN_MtVapC3-like"/>
    <property type="match status" value="1"/>
</dbReference>
<keyword evidence="6" id="KW-0800">Toxin</keyword>